<organism evidence="6 7">
    <name type="scientific">Dunaliella salina</name>
    <name type="common">Green alga</name>
    <name type="synonym">Protococcus salinus</name>
    <dbReference type="NCBI Taxonomy" id="3046"/>
    <lineage>
        <taxon>Eukaryota</taxon>
        <taxon>Viridiplantae</taxon>
        <taxon>Chlorophyta</taxon>
        <taxon>core chlorophytes</taxon>
        <taxon>Chlorophyceae</taxon>
        <taxon>CS clade</taxon>
        <taxon>Chlamydomonadales</taxon>
        <taxon>Dunaliellaceae</taxon>
        <taxon>Dunaliella</taxon>
    </lineage>
</organism>
<comment type="caution">
    <text evidence="6">The sequence shown here is derived from an EMBL/GenBank/DDBJ whole genome shotgun (WGS) entry which is preliminary data.</text>
</comment>
<feature type="transmembrane region" description="Helical" evidence="5">
    <location>
        <begin position="49"/>
        <end position="71"/>
    </location>
</feature>
<dbReference type="Proteomes" id="UP000815325">
    <property type="component" value="Unassembled WGS sequence"/>
</dbReference>
<evidence type="ECO:0000256" key="4">
    <source>
        <dbReference type="ARBA" id="ARBA00023136"/>
    </source>
</evidence>
<feature type="transmembrane region" description="Helical" evidence="5">
    <location>
        <begin position="177"/>
        <end position="198"/>
    </location>
</feature>
<dbReference type="PANTHER" id="PTHR11132">
    <property type="entry name" value="SOLUTE CARRIER FAMILY 35"/>
    <property type="match status" value="1"/>
</dbReference>
<evidence type="ECO:0000256" key="1">
    <source>
        <dbReference type="ARBA" id="ARBA00004141"/>
    </source>
</evidence>
<evidence type="ECO:0000256" key="2">
    <source>
        <dbReference type="ARBA" id="ARBA00022692"/>
    </source>
</evidence>
<keyword evidence="2 5" id="KW-0812">Transmembrane</keyword>
<keyword evidence="4 5" id="KW-0472">Membrane</keyword>
<sequence>MFKLGILPVIFAVELMLALRRYQFVLVVALATVVIGMFISLYQDAALRVPGILMATLFIASTGIQQVLCGRLQQMYSLKPHQLLLKTATIQGSLLLLCGPFLDKVLTGAWISSWEVNVPGLEMLLASCGVAMVVNLTQYTILGQFSASSYQVFGTFFKSVLVLIGITVLFTDRRVDTTGFLGSATGLAGLLLYGASAFRQPLHQTTVKTASGPGVEA</sequence>
<feature type="transmembrane region" description="Helical" evidence="5">
    <location>
        <begin position="122"/>
        <end position="141"/>
    </location>
</feature>
<keyword evidence="3 5" id="KW-1133">Transmembrane helix</keyword>
<feature type="transmembrane region" description="Helical" evidence="5">
    <location>
        <begin position="24"/>
        <end position="43"/>
    </location>
</feature>
<dbReference type="EMBL" id="MU070471">
    <property type="protein sequence ID" value="KAF5827567.1"/>
    <property type="molecule type" value="Genomic_DNA"/>
</dbReference>
<accession>A0ABQ7FYX7</accession>
<evidence type="ECO:0000313" key="7">
    <source>
        <dbReference type="Proteomes" id="UP000815325"/>
    </source>
</evidence>
<dbReference type="InterPro" id="IPR050186">
    <property type="entry name" value="TPT_transporter"/>
</dbReference>
<feature type="transmembrane region" description="Helical" evidence="5">
    <location>
        <begin position="83"/>
        <end position="102"/>
    </location>
</feature>
<name>A0ABQ7FYX7_DUNSA</name>
<comment type="subcellular location">
    <subcellularLocation>
        <location evidence="1">Membrane</location>
        <topology evidence="1">Multi-pass membrane protein</topology>
    </subcellularLocation>
</comment>
<evidence type="ECO:0000313" key="6">
    <source>
        <dbReference type="EMBL" id="KAF5827567.1"/>
    </source>
</evidence>
<evidence type="ECO:0008006" key="8">
    <source>
        <dbReference type="Google" id="ProtNLM"/>
    </source>
</evidence>
<evidence type="ECO:0000256" key="5">
    <source>
        <dbReference type="SAM" id="Phobius"/>
    </source>
</evidence>
<proteinExistence type="predicted"/>
<reference evidence="6" key="1">
    <citation type="submission" date="2017-08" db="EMBL/GenBank/DDBJ databases">
        <authorList>
            <person name="Polle J.E."/>
            <person name="Barry K."/>
            <person name="Cushman J."/>
            <person name="Schmutz J."/>
            <person name="Tran D."/>
            <person name="Hathwaick L.T."/>
            <person name="Yim W.C."/>
            <person name="Jenkins J."/>
            <person name="Mckie-Krisberg Z.M."/>
            <person name="Prochnik S."/>
            <person name="Lindquist E."/>
            <person name="Dockter R.B."/>
            <person name="Adam C."/>
            <person name="Molina H."/>
            <person name="Bunkerborg J."/>
            <person name="Jin E."/>
            <person name="Buchheim M."/>
            <person name="Magnuson J."/>
        </authorList>
    </citation>
    <scope>NUCLEOTIDE SEQUENCE</scope>
    <source>
        <strain evidence="6">CCAP 19/18</strain>
    </source>
</reference>
<protein>
    <recommendedName>
        <fullName evidence="8">Sugar phosphate transporter domain-containing protein</fullName>
    </recommendedName>
</protein>
<gene>
    <name evidence="6" type="ORF">DUNSADRAFT_425</name>
</gene>
<feature type="transmembrane region" description="Helical" evidence="5">
    <location>
        <begin position="153"/>
        <end position="171"/>
    </location>
</feature>
<evidence type="ECO:0000256" key="3">
    <source>
        <dbReference type="ARBA" id="ARBA00022989"/>
    </source>
</evidence>
<keyword evidence="7" id="KW-1185">Reference proteome</keyword>